<keyword evidence="3" id="KW-1185">Reference proteome</keyword>
<name>A0ABY5JX44_9BACI</name>
<feature type="transmembrane region" description="Helical" evidence="1">
    <location>
        <begin position="147"/>
        <end position="171"/>
    </location>
</feature>
<keyword evidence="1" id="KW-1133">Transmembrane helix</keyword>
<organism evidence="2 3">
    <name type="scientific">Oceanobacillus jeddahense</name>
    <dbReference type="NCBI Taxonomy" id="1462527"/>
    <lineage>
        <taxon>Bacteria</taxon>
        <taxon>Bacillati</taxon>
        <taxon>Bacillota</taxon>
        <taxon>Bacilli</taxon>
        <taxon>Bacillales</taxon>
        <taxon>Bacillaceae</taxon>
        <taxon>Oceanobacillus</taxon>
    </lineage>
</organism>
<evidence type="ECO:0000313" key="2">
    <source>
        <dbReference type="EMBL" id="UUI04963.1"/>
    </source>
</evidence>
<dbReference type="RefSeq" id="WP_256709873.1">
    <property type="nucleotide sequence ID" value="NZ_CP101914.1"/>
</dbReference>
<feature type="transmembrane region" description="Helical" evidence="1">
    <location>
        <begin position="17"/>
        <end position="38"/>
    </location>
</feature>
<dbReference type="PANTHER" id="PTHR37305">
    <property type="entry name" value="INTEGRAL MEMBRANE PROTEIN-RELATED"/>
    <property type="match status" value="1"/>
</dbReference>
<evidence type="ECO:0000256" key="1">
    <source>
        <dbReference type="SAM" id="Phobius"/>
    </source>
</evidence>
<protein>
    <submittedName>
        <fullName evidence="2">ABC transporter permease</fullName>
    </submittedName>
</protein>
<proteinExistence type="predicted"/>
<dbReference type="Pfam" id="PF12730">
    <property type="entry name" value="ABC2_membrane_4"/>
    <property type="match status" value="1"/>
</dbReference>
<dbReference type="PANTHER" id="PTHR37305:SF1">
    <property type="entry name" value="MEMBRANE PROTEIN"/>
    <property type="match status" value="1"/>
</dbReference>
<sequence>MFNSFYTELIKLKRSNIFIISFLAILIPIILTLIPPVINNMLSEGPLEAGYFFDGNLAFLNLTIGIPLFSIIAVNIFVKEYQQGTINFLFTSLQDRKTIYFGKLMTSFVSIVVVFLLSFLLNGIIVLVGSKYGFVETVNLSVFLNYLLVYLLSILMQLALLPIVIIVGIWFKNIVIPMGCAILGVLIAGIGLQSEWAFYFPWSIPLKTVQSITDGGSNVTFISTPILALGFILVISTIISLVLYNTEEVT</sequence>
<keyword evidence="1" id="KW-0472">Membrane</keyword>
<feature type="transmembrane region" description="Helical" evidence="1">
    <location>
        <begin position="178"/>
        <end position="199"/>
    </location>
</feature>
<reference evidence="2" key="1">
    <citation type="submission" date="2022-07" db="EMBL/GenBank/DDBJ databases">
        <title>FELIX.</title>
        <authorList>
            <person name="Wan K.H."/>
            <person name="Park S."/>
            <person name="Lawrence Q."/>
            <person name="Eichenberger J.P."/>
            <person name="Booth B.W."/>
            <person name="Piaggio A.J."/>
            <person name="Chandler J.C."/>
            <person name="Franklin A.B."/>
            <person name="Celniker S.E."/>
        </authorList>
    </citation>
    <scope>NUCLEOTIDE SEQUENCE</scope>
    <source>
        <strain evidence="2">QA-1986 374</strain>
    </source>
</reference>
<gene>
    <name evidence="2" type="ORF">NP439_10130</name>
</gene>
<feature type="transmembrane region" description="Helical" evidence="1">
    <location>
        <begin position="58"/>
        <end position="78"/>
    </location>
</feature>
<dbReference type="Proteomes" id="UP001059773">
    <property type="component" value="Chromosome"/>
</dbReference>
<feature type="transmembrane region" description="Helical" evidence="1">
    <location>
        <begin position="99"/>
        <end position="127"/>
    </location>
</feature>
<feature type="transmembrane region" description="Helical" evidence="1">
    <location>
        <begin position="219"/>
        <end position="244"/>
    </location>
</feature>
<dbReference type="EMBL" id="CP101914">
    <property type="protein sequence ID" value="UUI04963.1"/>
    <property type="molecule type" value="Genomic_DNA"/>
</dbReference>
<accession>A0ABY5JX44</accession>
<keyword evidence="1" id="KW-0812">Transmembrane</keyword>
<evidence type="ECO:0000313" key="3">
    <source>
        <dbReference type="Proteomes" id="UP001059773"/>
    </source>
</evidence>